<evidence type="ECO:0000259" key="1">
    <source>
        <dbReference type="PROSITE" id="PS50125"/>
    </source>
</evidence>
<reference evidence="2 3" key="2">
    <citation type="submission" date="2018-06" db="EMBL/GenBank/DDBJ databases">
        <title>Sequencing of bacterial isolates from soil warming experiment in Harvard Forest, Massachusetts, USA.</title>
        <authorList>
            <person name="Deangelis K.PhD."/>
        </authorList>
    </citation>
    <scope>NUCLEOTIDE SEQUENCE [LARGE SCALE GENOMIC DNA]</scope>
    <source>
        <strain evidence="2 3">GAS496</strain>
    </source>
</reference>
<dbReference type="PROSITE" id="PS50125">
    <property type="entry name" value="GUANYLATE_CYCLASE_2"/>
    <property type="match status" value="1"/>
</dbReference>
<dbReference type="GO" id="GO:0004016">
    <property type="term" value="F:adenylate cyclase activity"/>
    <property type="evidence" value="ECO:0007669"/>
    <property type="project" value="UniProtKB-ARBA"/>
</dbReference>
<gene>
    <name evidence="2" type="ORF">C8E89_107236</name>
</gene>
<dbReference type="InterPro" id="IPR058852">
    <property type="entry name" value="HTH_77"/>
</dbReference>
<name>A0A318HH31_9MYCO</name>
<dbReference type="GO" id="GO:0009190">
    <property type="term" value="P:cyclic nucleotide biosynthetic process"/>
    <property type="evidence" value="ECO:0007669"/>
    <property type="project" value="InterPro"/>
</dbReference>
<dbReference type="PANTHER" id="PTHR47691:SF3">
    <property type="entry name" value="HTH-TYPE TRANSCRIPTIONAL REGULATOR RV0890C-RELATED"/>
    <property type="match status" value="1"/>
</dbReference>
<dbReference type="Proteomes" id="UP000247781">
    <property type="component" value="Unassembled WGS sequence"/>
</dbReference>
<organism evidence="2 3">
    <name type="scientific">Mycolicibacterium moriokaense</name>
    <dbReference type="NCBI Taxonomy" id="39691"/>
    <lineage>
        <taxon>Bacteria</taxon>
        <taxon>Bacillati</taxon>
        <taxon>Actinomycetota</taxon>
        <taxon>Actinomycetes</taxon>
        <taxon>Mycobacteriales</taxon>
        <taxon>Mycobacteriaceae</taxon>
        <taxon>Mycolicibacterium</taxon>
    </lineage>
</organism>
<dbReference type="SMART" id="SM00044">
    <property type="entry name" value="CYCc"/>
    <property type="match status" value="1"/>
</dbReference>
<proteinExistence type="predicted"/>
<dbReference type="SUPFAM" id="SSF52540">
    <property type="entry name" value="P-loop containing nucleoside triphosphate hydrolases"/>
    <property type="match status" value="1"/>
</dbReference>
<dbReference type="SUPFAM" id="SSF55073">
    <property type="entry name" value="Nucleotide cyclase"/>
    <property type="match status" value="1"/>
</dbReference>
<keyword evidence="3" id="KW-1185">Reference proteome</keyword>
<dbReference type="Gene3D" id="3.30.70.1230">
    <property type="entry name" value="Nucleotide cyclase"/>
    <property type="match status" value="2"/>
</dbReference>
<dbReference type="InterPro" id="IPR001054">
    <property type="entry name" value="A/G_cyclase"/>
</dbReference>
<dbReference type="RefSeq" id="WP_235658351.1">
    <property type="nucleotide sequence ID" value="NZ_QJJU01000007.1"/>
</dbReference>
<dbReference type="InterPro" id="IPR029787">
    <property type="entry name" value="Nucleotide_cyclase"/>
</dbReference>
<dbReference type="AlphaFoldDB" id="A0A318HH31"/>
<dbReference type="Pfam" id="PF25872">
    <property type="entry name" value="HTH_77"/>
    <property type="match status" value="1"/>
</dbReference>
<dbReference type="GO" id="GO:0035556">
    <property type="term" value="P:intracellular signal transduction"/>
    <property type="evidence" value="ECO:0007669"/>
    <property type="project" value="InterPro"/>
</dbReference>
<dbReference type="PANTHER" id="PTHR47691">
    <property type="entry name" value="REGULATOR-RELATED"/>
    <property type="match status" value="1"/>
</dbReference>
<evidence type="ECO:0000313" key="3">
    <source>
        <dbReference type="Proteomes" id="UP000247781"/>
    </source>
</evidence>
<dbReference type="Gene3D" id="3.40.50.300">
    <property type="entry name" value="P-loop containing nucleotide triphosphate hydrolases"/>
    <property type="match status" value="1"/>
</dbReference>
<protein>
    <submittedName>
        <fullName evidence="2">Putative ATPase</fullName>
    </submittedName>
</protein>
<dbReference type="SUPFAM" id="SSF48452">
    <property type="entry name" value="TPR-like"/>
    <property type="match status" value="1"/>
</dbReference>
<reference evidence="3" key="1">
    <citation type="submission" date="2018-05" db="EMBL/GenBank/DDBJ databases">
        <authorList>
            <person name="Deangelis K."/>
            <person name="Huntemann M."/>
            <person name="Clum A."/>
            <person name="Pillay M."/>
            <person name="Palaniappan K."/>
            <person name="Varghese N."/>
            <person name="Mikhailova N."/>
            <person name="Stamatis D."/>
            <person name="Reddy T."/>
            <person name="Daum C."/>
            <person name="Shapiro N."/>
            <person name="Ivanova N."/>
            <person name="Kyrpides N."/>
            <person name="Woyke T."/>
        </authorList>
    </citation>
    <scope>NUCLEOTIDE SEQUENCE [LARGE SCALE GENOMIC DNA]</scope>
    <source>
        <strain evidence="3">GAS496</strain>
    </source>
</reference>
<sequence length="893" mass="95375">MRVSAGGPPSGVVTFLFTDIEGSTRRWESDAEAMRSALLVHDKVLRDAIEAHEGFLFSHTGDGVVAAFASPRAAVDAAVDAQLALELPVRMGIATGEAERRDGDYFGTVLNRAARVMAAGHGGQILVAESTAGLLGGVDLVNLGPRRLRDVPIPLVVFQVRSAELRAEFPPLRALDTTPGNLRPATTSLIGRESEVAAIETAVKTHRLVTLTGVGGVGKTRLALEVAAHLADEFPDGVWLFELAAVTDPAAVPDAVASVLGITQQPGKNVSESVAAALEGRVRLLVIDNCEHVLGAAADLIEAVLAHSATVRILATSREGLGVPDEQVRPVRSLDAAAGIDSAAVSLFVERAQGIAPGFSMVDGDEAAAVTEICQRLDGIPLAIELAASRMASMTASEMRDRLDHRFRLLVGSRRGLERHHTLRHAVGWSYDLLDDAEGGVLNRCSVFVGGFDLQSACAIAGSDDLDEYAVLDVLDALVRKSLLLAVRSGGRTRYAMLETIRQFAEEQLVTSGAAEAVRTAHSHYFAGREADVMDLWDSPRQREAYDWFTIELANLRTAFRWAADHGDLDAGSAITAYAALLAPHLENHEPIAWAEELIGPLSAVDHPRLAAVCVVASLCILVGRFEQAVHYSEVGQRVIAAASDMVSYFGEGFLGSAYLFVGQPERYLELSRATLARTGDTNTMAKANLVTALYTCGSTDEATVAANGLIDAAEASGNPWVLAYTLAVCGVAFGDTDPHRALEALRRSVLVAHDSGNRFYETTFSYWLARREAKQGDQVAALEYLAVAIHNYHESGNTGMLHVPVAILATLLDRLGRYEPAATIAGFAAVNLMAATTLPELGTAITRLREVLGEQTYESLARKGETMTTAAMVTYAYDQIDQARTELNAISE</sequence>
<dbReference type="Pfam" id="PF00211">
    <property type="entry name" value="Guanylate_cyc"/>
    <property type="match status" value="1"/>
</dbReference>
<dbReference type="PRINTS" id="PR00364">
    <property type="entry name" value="DISEASERSIST"/>
</dbReference>
<dbReference type="EMBL" id="QJJU01000007">
    <property type="protein sequence ID" value="PXX08931.1"/>
    <property type="molecule type" value="Genomic_DNA"/>
</dbReference>
<dbReference type="CDD" id="cd07302">
    <property type="entry name" value="CHD"/>
    <property type="match status" value="1"/>
</dbReference>
<dbReference type="InterPro" id="IPR011990">
    <property type="entry name" value="TPR-like_helical_dom_sf"/>
</dbReference>
<comment type="caution">
    <text evidence="2">The sequence shown here is derived from an EMBL/GenBank/DDBJ whole genome shotgun (WGS) entry which is preliminary data.</text>
</comment>
<feature type="domain" description="Guanylate cyclase" evidence="1">
    <location>
        <begin position="14"/>
        <end position="117"/>
    </location>
</feature>
<evidence type="ECO:0000313" key="2">
    <source>
        <dbReference type="EMBL" id="PXX08931.1"/>
    </source>
</evidence>
<accession>A0A318HH31</accession>
<dbReference type="InterPro" id="IPR027417">
    <property type="entry name" value="P-loop_NTPase"/>
</dbReference>